<feature type="region of interest" description="Disordered" evidence="1">
    <location>
        <begin position="141"/>
        <end position="218"/>
    </location>
</feature>
<gene>
    <name evidence="2" type="ORF">ARMOST_04359</name>
</gene>
<evidence type="ECO:0000313" key="2">
    <source>
        <dbReference type="EMBL" id="SJL01043.1"/>
    </source>
</evidence>
<name>A0A284QX55_ARMOS</name>
<dbReference type="OrthoDB" id="2976199at2759"/>
<dbReference type="AlphaFoldDB" id="A0A284QX55"/>
<feature type="compositionally biased region" description="Low complexity" evidence="1">
    <location>
        <begin position="159"/>
        <end position="176"/>
    </location>
</feature>
<evidence type="ECO:0000313" key="3">
    <source>
        <dbReference type="Proteomes" id="UP000219338"/>
    </source>
</evidence>
<organism evidence="2 3">
    <name type="scientific">Armillaria ostoyae</name>
    <name type="common">Armillaria root rot fungus</name>
    <dbReference type="NCBI Taxonomy" id="47428"/>
    <lineage>
        <taxon>Eukaryota</taxon>
        <taxon>Fungi</taxon>
        <taxon>Dikarya</taxon>
        <taxon>Basidiomycota</taxon>
        <taxon>Agaricomycotina</taxon>
        <taxon>Agaricomycetes</taxon>
        <taxon>Agaricomycetidae</taxon>
        <taxon>Agaricales</taxon>
        <taxon>Marasmiineae</taxon>
        <taxon>Physalacriaceae</taxon>
        <taxon>Armillaria</taxon>
    </lineage>
</organism>
<evidence type="ECO:0000256" key="1">
    <source>
        <dbReference type="SAM" id="MobiDB-lite"/>
    </source>
</evidence>
<sequence>MTEYDYSPEAVQAYHARLQGVRRWVDSTNKSHLTNPFTSVPTITGSVAADIPRSRSKHRSRKTSSRHRSNSRTPVPVANPTNYPYATHYYHSQHTLPNYPTHYVAEVPPPLPFVPPFVSAAQYIPNQSYIRPVVPAGYATGHAVPPHRSTSRNLHQYVPRSPSKTPSPTTSYASTPKRGALSRFLDKITGGAKKSSGRHSSPAPGTRKRHHRERHNSF</sequence>
<dbReference type="Proteomes" id="UP000219338">
    <property type="component" value="Unassembled WGS sequence"/>
</dbReference>
<dbReference type="OMA" id="YATHYYH"/>
<dbReference type="EMBL" id="FUEG01000003">
    <property type="protein sequence ID" value="SJL01043.1"/>
    <property type="molecule type" value="Genomic_DNA"/>
</dbReference>
<feature type="compositionally biased region" description="Basic residues" evidence="1">
    <location>
        <begin position="206"/>
        <end position="218"/>
    </location>
</feature>
<proteinExistence type="predicted"/>
<feature type="compositionally biased region" description="Basic residues" evidence="1">
    <location>
        <begin position="54"/>
        <end position="70"/>
    </location>
</feature>
<reference evidence="3" key="1">
    <citation type="journal article" date="2017" name="Nat. Ecol. Evol.">
        <title>Genome expansion and lineage-specific genetic innovations in the forest pathogenic fungi Armillaria.</title>
        <authorList>
            <person name="Sipos G."/>
            <person name="Prasanna A.N."/>
            <person name="Walter M.C."/>
            <person name="O'Connor E."/>
            <person name="Balint B."/>
            <person name="Krizsan K."/>
            <person name="Kiss B."/>
            <person name="Hess J."/>
            <person name="Varga T."/>
            <person name="Slot J."/>
            <person name="Riley R."/>
            <person name="Boka B."/>
            <person name="Rigling D."/>
            <person name="Barry K."/>
            <person name="Lee J."/>
            <person name="Mihaltcheva S."/>
            <person name="LaButti K."/>
            <person name="Lipzen A."/>
            <person name="Waldron R."/>
            <person name="Moloney N.M."/>
            <person name="Sperisen C."/>
            <person name="Kredics L."/>
            <person name="Vagvoelgyi C."/>
            <person name="Patrignani A."/>
            <person name="Fitzpatrick D."/>
            <person name="Nagy I."/>
            <person name="Doyle S."/>
            <person name="Anderson J.B."/>
            <person name="Grigoriev I.V."/>
            <person name="Gueldener U."/>
            <person name="Muensterkoetter M."/>
            <person name="Nagy L.G."/>
        </authorList>
    </citation>
    <scope>NUCLEOTIDE SEQUENCE [LARGE SCALE GENOMIC DNA]</scope>
    <source>
        <strain evidence="3">C18/9</strain>
    </source>
</reference>
<accession>A0A284QX55</accession>
<feature type="region of interest" description="Disordered" evidence="1">
    <location>
        <begin position="44"/>
        <end position="82"/>
    </location>
</feature>
<protein>
    <submittedName>
        <fullName evidence="2">Uncharacterized protein</fullName>
    </submittedName>
</protein>
<keyword evidence="3" id="KW-1185">Reference proteome</keyword>